<dbReference type="EMBL" id="UOGI01000180">
    <property type="protein sequence ID" value="VAX33493.1"/>
    <property type="molecule type" value="Genomic_DNA"/>
</dbReference>
<feature type="domain" description="Ice-binding protein C-terminal" evidence="1">
    <location>
        <begin position="199"/>
        <end position="220"/>
    </location>
</feature>
<accession>A0A3B1D9I2</accession>
<dbReference type="NCBIfam" id="TIGR02595">
    <property type="entry name" value="PEP_CTERM"/>
    <property type="match status" value="1"/>
</dbReference>
<gene>
    <name evidence="2" type="ORF">MNBD_NITROSPIRAE03-1735</name>
</gene>
<name>A0A3B1D9I2_9ZZZZ</name>
<dbReference type="AlphaFoldDB" id="A0A3B1D9I2"/>
<organism evidence="2">
    <name type="scientific">hydrothermal vent metagenome</name>
    <dbReference type="NCBI Taxonomy" id="652676"/>
    <lineage>
        <taxon>unclassified sequences</taxon>
        <taxon>metagenomes</taxon>
        <taxon>ecological metagenomes</taxon>
    </lineage>
</organism>
<protein>
    <recommendedName>
        <fullName evidence="1">Ice-binding protein C-terminal domain-containing protein</fullName>
    </recommendedName>
</protein>
<dbReference type="InterPro" id="IPR013424">
    <property type="entry name" value="Ice-binding_C"/>
</dbReference>
<sequence length="224" mass="24156">MKKFLTIIVCVVVLAFALEAKATVLTFDDLPALGGGTYYDALPSPYGGLNWSSSWYYMNTREYPGTNPGYENGTVSGDYVAFNAGADDVSIYDGVFDWTGAYFTAASVDDLKIDIKGYYEGVLQYNKTLSVKTDSATLFAANWAGIDMLTFSSYYLSSKCCGNGNSGKGSSNGCCGATEEPSQFVMDNFSFNNKPGENVPEPVTFLLIGSGLVGLGFMRRKFKG</sequence>
<reference evidence="2" key="1">
    <citation type="submission" date="2018-06" db="EMBL/GenBank/DDBJ databases">
        <authorList>
            <person name="Zhirakovskaya E."/>
        </authorList>
    </citation>
    <scope>NUCLEOTIDE SEQUENCE</scope>
</reference>
<evidence type="ECO:0000313" key="2">
    <source>
        <dbReference type="EMBL" id="VAX33493.1"/>
    </source>
</evidence>
<evidence type="ECO:0000259" key="1">
    <source>
        <dbReference type="Pfam" id="PF07589"/>
    </source>
</evidence>
<dbReference type="Pfam" id="PF07589">
    <property type="entry name" value="PEP-CTERM"/>
    <property type="match status" value="1"/>
</dbReference>
<proteinExistence type="predicted"/>